<evidence type="ECO:0000256" key="3">
    <source>
        <dbReference type="ARBA" id="ARBA00023002"/>
    </source>
</evidence>
<dbReference type="InterPro" id="IPR002347">
    <property type="entry name" value="SDR_fam"/>
</dbReference>
<evidence type="ECO:0000256" key="1">
    <source>
        <dbReference type="ARBA" id="ARBA00006484"/>
    </source>
</evidence>
<dbReference type="GeneID" id="27324641"/>
<comment type="similarity">
    <text evidence="1">Belongs to the short-chain dehydrogenases/reductases (SDR) family.</text>
</comment>
<dbReference type="InterPro" id="IPR020904">
    <property type="entry name" value="Sc_DH/Rdtase_CS"/>
</dbReference>
<reference evidence="4 5" key="1">
    <citation type="submission" date="2015-01" db="EMBL/GenBank/DDBJ databases">
        <title>The Genome Sequence of Exophiala mesophila CBS40295.</title>
        <authorList>
            <consortium name="The Broad Institute Genomics Platform"/>
            <person name="Cuomo C."/>
            <person name="de Hoog S."/>
            <person name="Gorbushina A."/>
            <person name="Stielow B."/>
            <person name="Teixiera M."/>
            <person name="Abouelleil A."/>
            <person name="Chapman S.B."/>
            <person name="Priest M."/>
            <person name="Young S.K."/>
            <person name="Wortman J."/>
            <person name="Nusbaum C."/>
            <person name="Birren B."/>
        </authorList>
    </citation>
    <scope>NUCLEOTIDE SEQUENCE [LARGE SCALE GENOMIC DNA]</scope>
    <source>
        <strain evidence="4 5">CBS 40295</strain>
    </source>
</reference>
<dbReference type="AlphaFoldDB" id="A0A0D1ZCC6"/>
<dbReference type="PRINTS" id="PR00081">
    <property type="entry name" value="GDHRDH"/>
</dbReference>
<dbReference type="RefSeq" id="XP_016223921.1">
    <property type="nucleotide sequence ID" value="XM_016371628.1"/>
</dbReference>
<dbReference type="VEuPathDB" id="FungiDB:PV10_06796"/>
<dbReference type="InterPro" id="IPR036291">
    <property type="entry name" value="NAD(P)-bd_dom_sf"/>
</dbReference>
<keyword evidence="5" id="KW-1185">Reference proteome</keyword>
<protein>
    <submittedName>
        <fullName evidence="4">Uncharacterized protein</fullName>
    </submittedName>
</protein>
<dbReference type="EMBL" id="KN847523">
    <property type="protein sequence ID" value="KIV92347.1"/>
    <property type="molecule type" value="Genomic_DNA"/>
</dbReference>
<accession>A0A0D1ZCC6</accession>
<name>A0A0D1ZCC6_EXOME</name>
<gene>
    <name evidence="4" type="ORF">PV10_06796</name>
</gene>
<organism evidence="4 5">
    <name type="scientific">Exophiala mesophila</name>
    <name type="common">Black yeast-like fungus</name>
    <dbReference type="NCBI Taxonomy" id="212818"/>
    <lineage>
        <taxon>Eukaryota</taxon>
        <taxon>Fungi</taxon>
        <taxon>Dikarya</taxon>
        <taxon>Ascomycota</taxon>
        <taxon>Pezizomycotina</taxon>
        <taxon>Eurotiomycetes</taxon>
        <taxon>Chaetothyriomycetidae</taxon>
        <taxon>Chaetothyriales</taxon>
        <taxon>Herpotrichiellaceae</taxon>
        <taxon>Exophiala</taxon>
    </lineage>
</organism>
<dbReference type="GO" id="GO:0016491">
    <property type="term" value="F:oxidoreductase activity"/>
    <property type="evidence" value="ECO:0007669"/>
    <property type="project" value="UniProtKB-KW"/>
</dbReference>
<dbReference type="CDD" id="cd05233">
    <property type="entry name" value="SDR_c"/>
    <property type="match status" value="1"/>
</dbReference>
<dbReference type="Gene3D" id="3.40.50.720">
    <property type="entry name" value="NAD(P)-binding Rossmann-like Domain"/>
    <property type="match status" value="1"/>
</dbReference>
<dbReference type="PANTHER" id="PTHR24321:SF8">
    <property type="entry name" value="ESTRADIOL 17-BETA-DEHYDROGENASE 8-RELATED"/>
    <property type="match status" value="1"/>
</dbReference>
<evidence type="ECO:0000256" key="2">
    <source>
        <dbReference type="ARBA" id="ARBA00022857"/>
    </source>
</evidence>
<proteinExistence type="inferred from homology"/>
<dbReference type="HOGENOM" id="CLU_010194_1_0_1"/>
<dbReference type="Pfam" id="PF13561">
    <property type="entry name" value="adh_short_C2"/>
    <property type="match status" value="1"/>
</dbReference>
<dbReference type="OrthoDB" id="1669814at2759"/>
<dbReference type="Proteomes" id="UP000054302">
    <property type="component" value="Unassembled WGS sequence"/>
</dbReference>
<dbReference type="PRINTS" id="PR00080">
    <property type="entry name" value="SDRFAMILY"/>
</dbReference>
<dbReference type="PROSITE" id="PS00061">
    <property type="entry name" value="ADH_SHORT"/>
    <property type="match status" value="1"/>
</dbReference>
<sequence>MASLGGKVTHGQQIAITGAARGIALSAAQLLASRGAILSLADTNQQGLDEAIQTLTTSRGGKHTSTVVDVRDSKAVDGWIARTVADHGRLDAAANIAGVYRNNVRLVDETDEGFHFHMDVNSTGLFYCLRAQLRTLSKGGSIVNVASAAGHVGVPGIGSYVASKHAVLGLTRTAAKEHPDHRINAVAPGIVATPMVKETEKIQGYAQSTKGLQVIDRQAQPGEIASVIAFLLSDEASFVTGATYNVDGGCCC</sequence>
<keyword evidence="2" id="KW-0521">NADP</keyword>
<keyword evidence="3" id="KW-0560">Oxidoreductase</keyword>
<dbReference type="PANTHER" id="PTHR24321">
    <property type="entry name" value="DEHYDROGENASES, SHORT CHAIN"/>
    <property type="match status" value="1"/>
</dbReference>
<dbReference type="STRING" id="212818.A0A0D1ZCC6"/>
<dbReference type="SUPFAM" id="SSF51735">
    <property type="entry name" value="NAD(P)-binding Rossmann-fold domains"/>
    <property type="match status" value="1"/>
</dbReference>
<dbReference type="FunFam" id="3.40.50.720:FF:000084">
    <property type="entry name" value="Short-chain dehydrogenase reductase"/>
    <property type="match status" value="1"/>
</dbReference>
<evidence type="ECO:0000313" key="4">
    <source>
        <dbReference type="EMBL" id="KIV92347.1"/>
    </source>
</evidence>
<evidence type="ECO:0000313" key="5">
    <source>
        <dbReference type="Proteomes" id="UP000054302"/>
    </source>
</evidence>